<gene>
    <name evidence="1" type="ORF">GBB84_07790</name>
</gene>
<accession>A0A6L5E5P2</accession>
<organism evidence="1 2">
    <name type="scientific">Citrobacter telavivensis</name>
    <dbReference type="NCBI Taxonomy" id="2653932"/>
    <lineage>
        <taxon>Bacteria</taxon>
        <taxon>Pseudomonadati</taxon>
        <taxon>Pseudomonadota</taxon>
        <taxon>Gammaproteobacteria</taxon>
        <taxon>Enterobacterales</taxon>
        <taxon>Enterobacteriaceae</taxon>
        <taxon>Citrobacter</taxon>
    </lineage>
</organism>
<dbReference type="RefSeq" id="WP_152405018.1">
    <property type="nucleotide sequence ID" value="NZ_WHIY01000004.1"/>
</dbReference>
<dbReference type="Proteomes" id="UP000475079">
    <property type="component" value="Unassembled WGS sequence"/>
</dbReference>
<dbReference type="EMBL" id="WHIY01000004">
    <property type="protein sequence ID" value="MPQ50809.1"/>
    <property type="molecule type" value="Genomic_DNA"/>
</dbReference>
<reference evidence="1 2" key="1">
    <citation type="submission" date="2019-10" db="EMBL/GenBank/DDBJ databases">
        <title>Characterization of a new Citrobacter species.</title>
        <authorList>
            <person name="Goncalves Ribeiro T."/>
            <person name="Izdebski R."/>
            <person name="Urbanowicz P."/>
            <person name="Carmeli Y."/>
            <person name="Gniadkowski M."/>
            <person name="Peixe L."/>
        </authorList>
    </citation>
    <scope>NUCLEOTIDE SEQUENCE [LARGE SCALE GENOMIC DNA]</scope>
    <source>
        <strain evidence="1 2">NMI7905_11</strain>
    </source>
</reference>
<evidence type="ECO:0000313" key="1">
    <source>
        <dbReference type="EMBL" id="MPQ50809.1"/>
    </source>
</evidence>
<keyword evidence="2" id="KW-1185">Reference proteome</keyword>
<protein>
    <submittedName>
        <fullName evidence="1">Uncharacterized protein</fullName>
    </submittedName>
</protein>
<dbReference type="AlphaFoldDB" id="A0A6L5E5P2"/>
<proteinExistence type="predicted"/>
<evidence type="ECO:0000313" key="2">
    <source>
        <dbReference type="Proteomes" id="UP000475079"/>
    </source>
</evidence>
<sequence>MKILGISGFFVGACLIVSALIVSDTIKLKDEHVIELENGAVKLGNVYQEKNVITIKVKFKDEKFTDDWVLTNEVGVNGYQEEVRKKFQEQIDLINSGKSKDKNKDLNVDNMVLKSDATIELSTAVIYRSEHHPLFTLTLEEKTKDLAENTILLDAVTKEADALIKEQQPAYEAASYIHK</sequence>
<name>A0A6L5E5P2_9ENTR</name>
<comment type="caution">
    <text evidence="1">The sequence shown here is derived from an EMBL/GenBank/DDBJ whole genome shotgun (WGS) entry which is preliminary data.</text>
</comment>